<keyword evidence="6" id="KW-1185">Reference proteome</keyword>
<dbReference type="PANTHER" id="PTHR37312:SF1">
    <property type="entry name" value="MEMBRANE-BOUND ACYLTRANSFERASE YKRP-RELATED"/>
    <property type="match status" value="1"/>
</dbReference>
<keyword evidence="5" id="KW-0808">Transferase</keyword>
<feature type="transmembrane region" description="Helical" evidence="3">
    <location>
        <begin position="46"/>
        <end position="63"/>
    </location>
</feature>
<feature type="transmembrane region" description="Helical" evidence="3">
    <location>
        <begin position="261"/>
        <end position="286"/>
    </location>
</feature>
<evidence type="ECO:0000256" key="3">
    <source>
        <dbReference type="SAM" id="Phobius"/>
    </source>
</evidence>
<feature type="transmembrane region" description="Helical" evidence="3">
    <location>
        <begin position="172"/>
        <end position="190"/>
    </location>
</feature>
<dbReference type="RefSeq" id="WP_379948194.1">
    <property type="nucleotide sequence ID" value="NZ_JBHMAF010000019.1"/>
</dbReference>
<sequence length="326" mass="36930">MKERVLWVDYAKGIGIILVVYGHVLRGLDSANMGLSHAFFNLSDKLVYGFHMPLFFLLSGLFIESWAKKGFTKGVSQKAKFILIPYLVWSLLQGGVNVILSSVTNNPLTWKELIINIWIAPIAQFWFLYVLFLMFVLFYFLRSVSSLRKTLIVSLILYVFAPYLDYWVLKSLMTNFFFFILGAKIMNFNLKRIEEKVSGTKYLIGSIIIFAVLNAVYLALNLGIFSEHIFKLIIALLGVNLLIVISVHISKLGIFKSIQNLGMLSMAIYLAHILVASGTRIILSKLLHVNNLYIHVIVGTLLGIVLPVIAYKISEKVKVNNIIFGR</sequence>
<dbReference type="InterPro" id="IPR052734">
    <property type="entry name" value="Nod_factor_acetyltransferase"/>
</dbReference>
<evidence type="ECO:0000256" key="2">
    <source>
        <dbReference type="ARBA" id="ARBA00007400"/>
    </source>
</evidence>
<dbReference type="PANTHER" id="PTHR37312">
    <property type="entry name" value="MEMBRANE-BOUND ACYLTRANSFERASE YKRP-RELATED"/>
    <property type="match status" value="1"/>
</dbReference>
<feature type="transmembrane region" description="Helical" evidence="3">
    <location>
        <begin position="229"/>
        <end position="249"/>
    </location>
</feature>
<feature type="transmembrane region" description="Helical" evidence="3">
    <location>
        <begin position="292"/>
        <end position="311"/>
    </location>
</feature>
<dbReference type="EMBL" id="JBHMAF010000019">
    <property type="protein sequence ID" value="MFB9757953.1"/>
    <property type="molecule type" value="Genomic_DNA"/>
</dbReference>
<dbReference type="GO" id="GO:0016746">
    <property type="term" value="F:acyltransferase activity"/>
    <property type="evidence" value="ECO:0007669"/>
    <property type="project" value="UniProtKB-KW"/>
</dbReference>
<gene>
    <name evidence="5" type="ORF">ACFFMS_05295</name>
</gene>
<evidence type="ECO:0000313" key="5">
    <source>
        <dbReference type="EMBL" id="MFB9757953.1"/>
    </source>
</evidence>
<dbReference type="InterPro" id="IPR002656">
    <property type="entry name" value="Acyl_transf_3_dom"/>
</dbReference>
<reference evidence="5 6" key="1">
    <citation type="submission" date="2024-09" db="EMBL/GenBank/DDBJ databases">
        <authorList>
            <person name="Sun Q."/>
            <person name="Mori K."/>
        </authorList>
    </citation>
    <scope>NUCLEOTIDE SEQUENCE [LARGE SCALE GENOMIC DNA]</scope>
    <source>
        <strain evidence="5 6">JCM 11201</strain>
    </source>
</reference>
<feature type="transmembrane region" description="Helical" evidence="3">
    <location>
        <begin position="115"/>
        <end position="141"/>
    </location>
</feature>
<organism evidence="5 6">
    <name type="scientific">Ectobacillus funiculus</name>
    <dbReference type="NCBI Taxonomy" id="137993"/>
    <lineage>
        <taxon>Bacteria</taxon>
        <taxon>Bacillati</taxon>
        <taxon>Bacillota</taxon>
        <taxon>Bacilli</taxon>
        <taxon>Bacillales</taxon>
        <taxon>Bacillaceae</taxon>
        <taxon>Ectobacillus</taxon>
    </lineage>
</organism>
<proteinExistence type="inferred from homology"/>
<accession>A0ABV5WBK2</accession>
<feature type="domain" description="Acyltransferase 3" evidence="4">
    <location>
        <begin position="6"/>
        <end position="311"/>
    </location>
</feature>
<comment type="caution">
    <text evidence="5">The sequence shown here is derived from an EMBL/GenBank/DDBJ whole genome shotgun (WGS) entry which is preliminary data.</text>
</comment>
<dbReference type="Proteomes" id="UP001589609">
    <property type="component" value="Unassembled WGS sequence"/>
</dbReference>
<feature type="transmembrane region" description="Helical" evidence="3">
    <location>
        <begin position="83"/>
        <end position="103"/>
    </location>
</feature>
<dbReference type="Pfam" id="PF01757">
    <property type="entry name" value="Acyl_transf_3"/>
    <property type="match status" value="1"/>
</dbReference>
<feature type="transmembrane region" description="Helical" evidence="3">
    <location>
        <begin position="202"/>
        <end position="223"/>
    </location>
</feature>
<protein>
    <submittedName>
        <fullName evidence="5">Acyltransferase family protein</fullName>
    </submittedName>
</protein>
<feature type="transmembrane region" description="Helical" evidence="3">
    <location>
        <begin position="7"/>
        <end position="26"/>
    </location>
</feature>
<name>A0ABV5WBK2_9BACI</name>
<keyword evidence="3" id="KW-1133">Transmembrane helix</keyword>
<evidence type="ECO:0000259" key="4">
    <source>
        <dbReference type="Pfam" id="PF01757"/>
    </source>
</evidence>
<keyword evidence="3" id="KW-0812">Transmembrane</keyword>
<evidence type="ECO:0000313" key="6">
    <source>
        <dbReference type="Proteomes" id="UP001589609"/>
    </source>
</evidence>
<feature type="transmembrane region" description="Helical" evidence="3">
    <location>
        <begin position="150"/>
        <end position="166"/>
    </location>
</feature>
<evidence type="ECO:0000256" key="1">
    <source>
        <dbReference type="ARBA" id="ARBA00004370"/>
    </source>
</evidence>
<keyword evidence="5" id="KW-0012">Acyltransferase</keyword>
<keyword evidence="3" id="KW-0472">Membrane</keyword>
<comment type="subcellular location">
    <subcellularLocation>
        <location evidence="1">Membrane</location>
    </subcellularLocation>
</comment>
<comment type="similarity">
    <text evidence="2">Belongs to the acyltransferase 3 family.</text>
</comment>